<evidence type="ECO:0000256" key="9">
    <source>
        <dbReference type="ARBA" id="ARBA00067668"/>
    </source>
</evidence>
<name>A0A521ENL3_9RHOB</name>
<dbReference type="SUPFAM" id="SSF56801">
    <property type="entry name" value="Acetyl-CoA synthetase-like"/>
    <property type="match status" value="1"/>
</dbReference>
<dbReference type="InterPro" id="IPR025110">
    <property type="entry name" value="AMP-bd_C"/>
</dbReference>
<gene>
    <name evidence="12" type="ORF">SAMN06265173_1184</name>
</gene>
<dbReference type="InterPro" id="IPR045851">
    <property type="entry name" value="AMP-bd_C_sf"/>
</dbReference>
<dbReference type="Pfam" id="PF13193">
    <property type="entry name" value="AMP-binding_C"/>
    <property type="match status" value="1"/>
</dbReference>
<dbReference type="GO" id="GO:0016878">
    <property type="term" value="F:acid-thiol ligase activity"/>
    <property type="evidence" value="ECO:0007669"/>
    <property type="project" value="UniProtKB-ARBA"/>
</dbReference>
<dbReference type="InterPro" id="IPR000873">
    <property type="entry name" value="AMP-dep_synth/lig_dom"/>
</dbReference>
<comment type="subunit">
    <text evidence="3">Homodimer.</text>
</comment>
<dbReference type="EC" id="6.2.1.44" evidence="8"/>
<reference evidence="12 13" key="1">
    <citation type="submission" date="2017-05" db="EMBL/GenBank/DDBJ databases">
        <authorList>
            <person name="Varghese N."/>
            <person name="Submissions S."/>
        </authorList>
    </citation>
    <scope>NUCLEOTIDE SEQUENCE [LARGE SCALE GENOMIC DNA]</scope>
    <source>
        <strain evidence="12 13">DSM 29506</strain>
    </source>
</reference>
<dbReference type="AlphaFoldDB" id="A0A521ENL3"/>
<evidence type="ECO:0000256" key="5">
    <source>
        <dbReference type="ARBA" id="ARBA00022723"/>
    </source>
</evidence>
<evidence type="ECO:0000313" key="13">
    <source>
        <dbReference type="Proteomes" id="UP000316030"/>
    </source>
</evidence>
<organism evidence="12 13">
    <name type="scientific">Thalassovita litoralis</name>
    <dbReference type="NCBI Taxonomy" id="1010611"/>
    <lineage>
        <taxon>Bacteria</taxon>
        <taxon>Pseudomonadati</taxon>
        <taxon>Pseudomonadota</taxon>
        <taxon>Alphaproteobacteria</taxon>
        <taxon>Rhodobacterales</taxon>
        <taxon>Roseobacteraceae</taxon>
        <taxon>Thalassovita</taxon>
    </lineage>
</organism>
<dbReference type="GO" id="GO:0046872">
    <property type="term" value="F:metal ion binding"/>
    <property type="evidence" value="ECO:0007669"/>
    <property type="project" value="UniProtKB-KW"/>
</dbReference>
<feature type="domain" description="AMP-dependent synthetase/ligase" evidence="10">
    <location>
        <begin position="9"/>
        <end position="378"/>
    </location>
</feature>
<dbReference type="Gene3D" id="3.40.50.12780">
    <property type="entry name" value="N-terminal domain of ligase-like"/>
    <property type="match status" value="1"/>
</dbReference>
<evidence type="ECO:0000256" key="6">
    <source>
        <dbReference type="ARBA" id="ARBA00022842"/>
    </source>
</evidence>
<accession>A0A521ENL3</accession>
<evidence type="ECO:0000256" key="4">
    <source>
        <dbReference type="ARBA" id="ARBA00022598"/>
    </source>
</evidence>
<dbReference type="PANTHER" id="PTHR43767:SF1">
    <property type="entry name" value="NONRIBOSOMAL PEPTIDE SYNTHASE PES1 (EUROFUNG)-RELATED"/>
    <property type="match status" value="1"/>
</dbReference>
<proteinExistence type="inferred from homology"/>
<dbReference type="Gene3D" id="3.30.300.30">
    <property type="match status" value="1"/>
</dbReference>
<feature type="domain" description="AMP-binding enzyme C-terminal" evidence="11">
    <location>
        <begin position="428"/>
        <end position="504"/>
    </location>
</feature>
<keyword evidence="13" id="KW-1185">Reference proteome</keyword>
<dbReference type="InterPro" id="IPR042099">
    <property type="entry name" value="ANL_N_sf"/>
</dbReference>
<evidence type="ECO:0000256" key="1">
    <source>
        <dbReference type="ARBA" id="ARBA00001946"/>
    </source>
</evidence>
<dbReference type="FunFam" id="3.30.300.30:FF:000008">
    <property type="entry name" value="2,3-dihydroxybenzoate-AMP ligase"/>
    <property type="match status" value="1"/>
</dbReference>
<dbReference type="NCBIfam" id="NF004837">
    <property type="entry name" value="PRK06187.1"/>
    <property type="match status" value="1"/>
</dbReference>
<evidence type="ECO:0000256" key="7">
    <source>
        <dbReference type="ARBA" id="ARBA00051915"/>
    </source>
</evidence>
<dbReference type="Proteomes" id="UP000316030">
    <property type="component" value="Unassembled WGS sequence"/>
</dbReference>
<evidence type="ECO:0000256" key="8">
    <source>
        <dbReference type="ARBA" id="ARBA00066616"/>
    </source>
</evidence>
<evidence type="ECO:0000259" key="11">
    <source>
        <dbReference type="Pfam" id="PF13193"/>
    </source>
</evidence>
<dbReference type="RefSeq" id="WP_142493951.1">
    <property type="nucleotide sequence ID" value="NZ_FXTO01000018.1"/>
</dbReference>
<comment type="catalytic activity">
    <reaction evidence="7">
        <text>3-(methylsulfanyl)propanoate + ATP + CoA = 3-(methylsulfanyl)propanoyl-CoA + AMP + diphosphate</text>
        <dbReference type="Rhea" id="RHEA:43052"/>
        <dbReference type="ChEBI" id="CHEBI:30616"/>
        <dbReference type="ChEBI" id="CHEBI:33019"/>
        <dbReference type="ChEBI" id="CHEBI:49016"/>
        <dbReference type="ChEBI" id="CHEBI:57287"/>
        <dbReference type="ChEBI" id="CHEBI:82815"/>
        <dbReference type="ChEBI" id="CHEBI:456215"/>
        <dbReference type="EC" id="6.2.1.44"/>
    </reaction>
    <physiologicalReaction direction="left-to-right" evidence="7">
        <dbReference type="Rhea" id="RHEA:43053"/>
    </physiologicalReaction>
</comment>
<dbReference type="EMBL" id="FXTO01000018">
    <property type="protein sequence ID" value="SMO85498.1"/>
    <property type="molecule type" value="Genomic_DNA"/>
</dbReference>
<dbReference type="PANTHER" id="PTHR43767">
    <property type="entry name" value="LONG-CHAIN-FATTY-ACID--COA LIGASE"/>
    <property type="match status" value="1"/>
</dbReference>
<evidence type="ECO:0000259" key="10">
    <source>
        <dbReference type="Pfam" id="PF00501"/>
    </source>
</evidence>
<dbReference type="PROSITE" id="PS00455">
    <property type="entry name" value="AMP_BINDING"/>
    <property type="match status" value="1"/>
</dbReference>
<evidence type="ECO:0000313" key="12">
    <source>
        <dbReference type="EMBL" id="SMO85498.1"/>
    </source>
</evidence>
<evidence type="ECO:0000256" key="2">
    <source>
        <dbReference type="ARBA" id="ARBA00006432"/>
    </source>
</evidence>
<protein>
    <recommendedName>
        <fullName evidence="9">3-methylmercaptopropionyl-CoA ligase</fullName>
        <ecNumber evidence="8">6.2.1.44</ecNumber>
    </recommendedName>
</protein>
<keyword evidence="6" id="KW-0460">Magnesium</keyword>
<keyword evidence="4 12" id="KW-0436">Ligase</keyword>
<dbReference type="InterPro" id="IPR020845">
    <property type="entry name" value="AMP-binding_CS"/>
</dbReference>
<dbReference type="Pfam" id="PF00501">
    <property type="entry name" value="AMP-binding"/>
    <property type="match status" value="1"/>
</dbReference>
<comment type="cofactor">
    <cofactor evidence="1">
        <name>Mg(2+)</name>
        <dbReference type="ChEBI" id="CHEBI:18420"/>
    </cofactor>
</comment>
<sequence length="520" mass="57021">MIRMTDLLAKAAFNWPDHPAFTCGLRTLTWAELNTRTRQLATSLHGFGVQRGDRVGFLGFNSHVGAECYYAPALIGACVVPLNFRLAAGEMVQLLNNCRPHVLIVDEEHAEIAAQVIPHCPSIQKVLYAGTGPVPQGMLDYEETLSSAGTEPDFDTLAGSDDDTLIMFYTGGTTGTPKGVMLTHSNIYANAMGMMINWNIGQNETHFMSGPMFHTAGGSRVYATTLMGTHLITMPKFDVGGLLHLIQHHRVNLVQFVPTMMVMILDHPDFGKYDLSSLKMMTYGASPMPPELMKRAIAAFPGVGFGQAFGMTEASPILTILNPEYHVVDGPNAGRLNSLGKPLPFVDLRVVDEDDNPLPPGQVGEIIARGPNIMKGYWEQPEMTAEVMRGGFYHTGDGGYYDEQGFLFLAGRIKDMIITGGENVYPIEVEDVVSTHPCCKQVAVIGTPDPQWGERVHAVIELNPGTTATAQEIRELCRARLAHYKCPTLVSFRTEPLPLTKVNKIDKRALRDEYNGKTPT</sequence>
<dbReference type="InterPro" id="IPR050237">
    <property type="entry name" value="ATP-dep_AMP-bd_enzyme"/>
</dbReference>
<keyword evidence="5" id="KW-0479">Metal-binding</keyword>
<evidence type="ECO:0000256" key="3">
    <source>
        <dbReference type="ARBA" id="ARBA00011738"/>
    </source>
</evidence>
<comment type="similarity">
    <text evidence="2">Belongs to the ATP-dependent AMP-binding enzyme family.</text>
</comment>
<dbReference type="OrthoDB" id="9803968at2"/>